<gene>
    <name evidence="2" type="ORF">CSUI_003449</name>
</gene>
<keyword evidence="3" id="KW-1185">Reference proteome</keyword>
<feature type="region of interest" description="Disordered" evidence="1">
    <location>
        <begin position="1"/>
        <end position="242"/>
    </location>
</feature>
<evidence type="ECO:0000256" key="1">
    <source>
        <dbReference type="SAM" id="MobiDB-lite"/>
    </source>
</evidence>
<accession>A0A2C6L496</accession>
<dbReference type="RefSeq" id="XP_067924375.1">
    <property type="nucleotide sequence ID" value="XM_068063647.1"/>
</dbReference>
<comment type="caution">
    <text evidence="2">The sequence shown here is derived from an EMBL/GenBank/DDBJ whole genome shotgun (WGS) entry which is preliminary data.</text>
</comment>
<dbReference type="GeneID" id="94426858"/>
<dbReference type="Proteomes" id="UP000221165">
    <property type="component" value="Unassembled WGS sequence"/>
</dbReference>
<feature type="compositionally biased region" description="Gly residues" evidence="1">
    <location>
        <begin position="169"/>
        <end position="186"/>
    </location>
</feature>
<feature type="compositionally biased region" description="Gly residues" evidence="1">
    <location>
        <begin position="206"/>
        <end position="222"/>
    </location>
</feature>
<evidence type="ECO:0000313" key="3">
    <source>
        <dbReference type="Proteomes" id="UP000221165"/>
    </source>
</evidence>
<feature type="compositionally biased region" description="Basic and acidic residues" evidence="1">
    <location>
        <begin position="449"/>
        <end position="460"/>
    </location>
</feature>
<dbReference type="VEuPathDB" id="ToxoDB:CSUI_003449"/>
<sequence length="473" mass="49499">MNVWNPSQASCNAPQEPWQAQRIGDVTGGERTPGGEERRGRDKSTGGGDDGEGPEVGGRLLTGAPASSGGASPLQPQQQRLQLLLQLQQSRGLSPPTSEQVARPTSQEPAVAAPRTVEENGAGERNVAGGGLQDGKENKDEEESSDNESEADDDGVSSGPNSEDEEEGGAGGGAAGGGMGGGGGGEGGRKEGGGNSAEHPPRDDGGGGGVEENETSGGGGSDAVGDSKASEGSAEEKGGVDAEELKAASLEGRPICFSFFPYQEEESSLLRLLSHYRSVFRRVSCASLCTCLLPPKRNRCFSVFSSRSRLSCISSVKLLSGSFGIVLAAPFFEEETEAEGSFEKQLCVLGSSHQERRQVITLLPPSAEGITCLRLLSPPASTNALTVFAPSTRTFSFCGRFPLSVTSLSTVPRAWEHRFPSKLPSAPATSVSLPDSQRSLRRMRRRVTRVDSMKFGERESSPPSCVQRIPASS</sequence>
<dbReference type="EMBL" id="MIGC01001542">
    <property type="protein sequence ID" value="PHJ22698.1"/>
    <property type="molecule type" value="Genomic_DNA"/>
</dbReference>
<dbReference type="AlphaFoldDB" id="A0A2C6L496"/>
<feature type="region of interest" description="Disordered" evidence="1">
    <location>
        <begin position="449"/>
        <end position="473"/>
    </location>
</feature>
<feature type="compositionally biased region" description="Polar residues" evidence="1">
    <location>
        <begin position="1"/>
        <end position="13"/>
    </location>
</feature>
<feature type="compositionally biased region" description="Acidic residues" evidence="1">
    <location>
        <begin position="140"/>
        <end position="155"/>
    </location>
</feature>
<reference evidence="2 3" key="1">
    <citation type="journal article" date="2017" name="Int. J. Parasitol.">
        <title>The genome of the protozoan parasite Cystoisospora suis and a reverse vaccinology approach to identify vaccine candidates.</title>
        <authorList>
            <person name="Palmieri N."/>
            <person name="Shrestha A."/>
            <person name="Ruttkowski B."/>
            <person name="Beck T."/>
            <person name="Vogl C."/>
            <person name="Tomley F."/>
            <person name="Blake D.P."/>
            <person name="Joachim A."/>
        </authorList>
    </citation>
    <scope>NUCLEOTIDE SEQUENCE [LARGE SCALE GENOMIC DNA]</scope>
    <source>
        <strain evidence="2 3">Wien I</strain>
    </source>
</reference>
<feature type="compositionally biased region" description="Polar residues" evidence="1">
    <location>
        <begin position="97"/>
        <end position="108"/>
    </location>
</feature>
<feature type="compositionally biased region" description="Low complexity" evidence="1">
    <location>
        <begin position="72"/>
        <end position="96"/>
    </location>
</feature>
<proteinExistence type="predicted"/>
<evidence type="ECO:0000313" key="2">
    <source>
        <dbReference type="EMBL" id="PHJ22698.1"/>
    </source>
</evidence>
<organism evidence="2 3">
    <name type="scientific">Cystoisospora suis</name>
    <dbReference type="NCBI Taxonomy" id="483139"/>
    <lineage>
        <taxon>Eukaryota</taxon>
        <taxon>Sar</taxon>
        <taxon>Alveolata</taxon>
        <taxon>Apicomplexa</taxon>
        <taxon>Conoidasida</taxon>
        <taxon>Coccidia</taxon>
        <taxon>Eucoccidiorida</taxon>
        <taxon>Eimeriorina</taxon>
        <taxon>Sarcocystidae</taxon>
        <taxon>Cystoisospora</taxon>
    </lineage>
</organism>
<protein>
    <submittedName>
        <fullName evidence="2">Uncharacterized protein</fullName>
    </submittedName>
</protein>
<name>A0A2C6L496_9APIC</name>
<feature type="compositionally biased region" description="Basic and acidic residues" evidence="1">
    <location>
        <begin position="33"/>
        <end position="44"/>
    </location>
</feature>